<evidence type="ECO:0000256" key="6">
    <source>
        <dbReference type="SAM" id="Phobius"/>
    </source>
</evidence>
<keyword evidence="8" id="KW-1185">Reference proteome</keyword>
<dbReference type="PANTHER" id="PTHR31123:SF1">
    <property type="entry name" value="ACCUMULATION OF DYADS PROTEIN 2-RELATED"/>
    <property type="match status" value="1"/>
</dbReference>
<comment type="subcellular location">
    <subcellularLocation>
        <location evidence="1">Membrane</location>
        <topology evidence="1">Multi-pass membrane protein</topology>
    </subcellularLocation>
</comment>
<proteinExistence type="inferred from homology"/>
<evidence type="ECO:0000256" key="1">
    <source>
        <dbReference type="ARBA" id="ARBA00004141"/>
    </source>
</evidence>
<keyword evidence="7" id="KW-0614">Plasmid</keyword>
<dbReference type="InterPro" id="IPR000791">
    <property type="entry name" value="Gpr1/Fun34/SatP-like"/>
</dbReference>
<dbReference type="PANTHER" id="PTHR31123">
    <property type="entry name" value="ACCUMULATION OF DYADS PROTEIN 2-RELATED"/>
    <property type="match status" value="1"/>
</dbReference>
<feature type="transmembrane region" description="Helical" evidence="6">
    <location>
        <begin position="78"/>
        <end position="102"/>
    </location>
</feature>
<keyword evidence="4 6" id="KW-1133">Transmembrane helix</keyword>
<dbReference type="InterPro" id="IPR051633">
    <property type="entry name" value="AceTr"/>
</dbReference>
<dbReference type="Pfam" id="PF01184">
    <property type="entry name" value="Gpr1_Fun34_YaaH"/>
    <property type="match status" value="1"/>
</dbReference>
<protein>
    <submittedName>
        <fullName evidence="7">Acetate uptake transporter</fullName>
    </submittedName>
</protein>
<feature type="transmembrane region" description="Helical" evidence="6">
    <location>
        <begin position="20"/>
        <end position="37"/>
    </location>
</feature>
<organism evidence="7 8">
    <name type="scientific">Rhodococcus antarcticus</name>
    <dbReference type="NCBI Taxonomy" id="2987751"/>
    <lineage>
        <taxon>Bacteria</taxon>
        <taxon>Bacillati</taxon>
        <taxon>Actinomycetota</taxon>
        <taxon>Actinomycetes</taxon>
        <taxon>Mycobacteriales</taxon>
        <taxon>Nocardiaceae</taxon>
        <taxon>Rhodococcus</taxon>
    </lineage>
</organism>
<evidence type="ECO:0000313" key="7">
    <source>
        <dbReference type="EMBL" id="UZJ26845.1"/>
    </source>
</evidence>
<evidence type="ECO:0000256" key="2">
    <source>
        <dbReference type="ARBA" id="ARBA00005587"/>
    </source>
</evidence>
<dbReference type="EMBL" id="CP110616">
    <property type="protein sequence ID" value="UZJ26845.1"/>
    <property type="molecule type" value="Genomic_DNA"/>
</dbReference>
<name>A0ABY6P581_9NOCA</name>
<keyword evidence="3 6" id="KW-0812">Transmembrane</keyword>
<evidence type="ECO:0000256" key="4">
    <source>
        <dbReference type="ARBA" id="ARBA00022989"/>
    </source>
</evidence>
<dbReference type="RefSeq" id="WP_265384949.1">
    <property type="nucleotide sequence ID" value="NZ_CP110616.1"/>
</dbReference>
<evidence type="ECO:0000313" key="8">
    <source>
        <dbReference type="Proteomes" id="UP001164965"/>
    </source>
</evidence>
<reference evidence="7" key="1">
    <citation type="submission" date="2022-10" db="EMBL/GenBank/DDBJ databases">
        <title>Rhodococcus sp.75.</title>
        <authorList>
            <person name="Sun M."/>
        </authorList>
    </citation>
    <scope>NUCLEOTIDE SEQUENCE</scope>
    <source>
        <strain evidence="7">75</strain>
        <plasmid evidence="7">unnamed1</plasmid>
    </source>
</reference>
<feature type="transmembrane region" description="Helical" evidence="6">
    <location>
        <begin position="114"/>
        <end position="133"/>
    </location>
</feature>
<dbReference type="Proteomes" id="UP001164965">
    <property type="component" value="Plasmid unnamed1"/>
</dbReference>
<feature type="transmembrane region" description="Helical" evidence="6">
    <location>
        <begin position="139"/>
        <end position="159"/>
    </location>
</feature>
<gene>
    <name evidence="7" type="ORF">RHODO2019_18360</name>
</gene>
<evidence type="ECO:0000256" key="3">
    <source>
        <dbReference type="ARBA" id="ARBA00022692"/>
    </source>
</evidence>
<keyword evidence="5 6" id="KW-0472">Membrane</keyword>
<evidence type="ECO:0000256" key="5">
    <source>
        <dbReference type="ARBA" id="ARBA00023136"/>
    </source>
</evidence>
<comment type="similarity">
    <text evidence="2">Belongs to the acetate uptake transporter (AceTr) (TC 2.A.96) family.</text>
</comment>
<accession>A0ABY6P581</accession>
<sequence>MTTLSDSPPVTLPDFRPEAGVGTPLAVGAFALSVLMLGIPNAGLIAPAAVTVFAAVAFGTGFLGLFVGGLLELRANNIFGGSFAVFYSAFLLTTAIMLRFYASTMEPAAFADAFGTWLLLWCVFTVMLSWGAWHINMPAFLAFAFLAVAYLVLGLANFVHGDAAAALSKVGGWVLIVDGVVALYLSWALAVIPMVGERIPLFPHPYGAARPGA</sequence>
<geneLocation type="plasmid" evidence="7 8">
    <name>unnamed1</name>
</geneLocation>
<feature type="transmembrane region" description="Helical" evidence="6">
    <location>
        <begin position="171"/>
        <end position="195"/>
    </location>
</feature>
<feature type="transmembrane region" description="Helical" evidence="6">
    <location>
        <begin position="44"/>
        <end position="66"/>
    </location>
</feature>
<dbReference type="NCBIfam" id="NF038013">
    <property type="entry name" value="AceTr_1"/>
    <property type="match status" value="1"/>
</dbReference>